<comment type="caution">
    <text evidence="2">The sequence shown here is derived from an EMBL/GenBank/DDBJ whole genome shotgun (WGS) entry which is preliminary data.</text>
</comment>
<gene>
    <name evidence="2" type="ORF">ADH67_02980</name>
</gene>
<keyword evidence="3" id="KW-1185">Reference proteome</keyword>
<dbReference type="PANTHER" id="PTHR13754:SF13">
    <property type="entry name" value="METALLO-BETA-LACTAMASE SUPERFAMILY PROTEIN (AFU_ORTHOLOGUE AFUA_3G07630)"/>
    <property type="match status" value="1"/>
</dbReference>
<dbReference type="PANTHER" id="PTHR13754">
    <property type="entry name" value="METALLO-BETA-LACTAMASE SUPERFAMILY PROTEIN"/>
    <property type="match status" value="1"/>
</dbReference>
<protein>
    <submittedName>
        <fullName evidence="2">MBL fold metallo-hydrolase</fullName>
    </submittedName>
</protein>
<organism evidence="2 3">
    <name type="scientific">Turicimonas muris</name>
    <dbReference type="NCBI Taxonomy" id="1796652"/>
    <lineage>
        <taxon>Bacteria</taxon>
        <taxon>Pseudomonadati</taxon>
        <taxon>Pseudomonadota</taxon>
        <taxon>Betaproteobacteria</taxon>
        <taxon>Burkholderiales</taxon>
        <taxon>Sutterellaceae</taxon>
        <taxon>Turicimonas</taxon>
    </lineage>
</organism>
<dbReference type="EMBL" id="NHMP01000001">
    <property type="protein sequence ID" value="OXE51273.1"/>
    <property type="molecule type" value="Genomic_DNA"/>
</dbReference>
<evidence type="ECO:0000313" key="2">
    <source>
        <dbReference type="EMBL" id="OXE51273.1"/>
    </source>
</evidence>
<dbReference type="Gene3D" id="3.60.15.10">
    <property type="entry name" value="Ribonuclease Z/Hydroxyacylglutathione hydrolase-like"/>
    <property type="match status" value="1"/>
</dbReference>
<feature type="domain" description="Metallo-beta-lactamase" evidence="1">
    <location>
        <begin position="22"/>
        <end position="106"/>
    </location>
</feature>
<dbReference type="CDD" id="cd07713">
    <property type="entry name" value="DHPS-like_MBL-fold"/>
    <property type="match status" value="1"/>
</dbReference>
<dbReference type="InterPro" id="IPR041712">
    <property type="entry name" value="DHPS-like_MBL-fold"/>
</dbReference>
<dbReference type="GO" id="GO:0016740">
    <property type="term" value="F:transferase activity"/>
    <property type="evidence" value="ECO:0007669"/>
    <property type="project" value="TreeGrafter"/>
</dbReference>
<dbReference type="InterPro" id="IPR036866">
    <property type="entry name" value="RibonucZ/Hydroxyglut_hydro"/>
</dbReference>
<reference evidence="3" key="1">
    <citation type="submission" date="2017-05" db="EMBL/GenBank/DDBJ databases">
        <title>Improved OligoMM genomes.</title>
        <authorList>
            <person name="Garzetti D."/>
        </authorList>
    </citation>
    <scope>NUCLEOTIDE SEQUENCE [LARGE SCALE GENOMIC DNA]</scope>
    <source>
        <strain evidence="3">YL45</strain>
    </source>
</reference>
<dbReference type="GO" id="GO:0016787">
    <property type="term" value="F:hydrolase activity"/>
    <property type="evidence" value="ECO:0007669"/>
    <property type="project" value="UniProtKB-KW"/>
</dbReference>
<dbReference type="AlphaFoldDB" id="A0A227KRZ8"/>
<sequence>MKLTVVVDNFCQKQGLLAEWGYSSWLETKDTNILLDTAGICHVLTHNLNFLNLDPTKLSSVILSHGHFDHISGLMDILRIQPQVNVYASPAVSIEKRGDADAKRLSGGFPIQSLRQFRPIEGITEVAPDVFAFTVPKARRNPHYVCCRNLWEVNENGSVETDNFEDDVSVAVKGNKGWSLLLGCSHAGLPNIMRYISEELNIEVFDTVVGGSHLCAAAPREYPLWAEKLSEFKVKRWRLNHCTGFKAAAAMAKYFDDVDWAGCGSVIEL</sequence>
<evidence type="ECO:0000313" key="3">
    <source>
        <dbReference type="Proteomes" id="UP000214610"/>
    </source>
</evidence>
<dbReference type="Proteomes" id="UP000214610">
    <property type="component" value="Unassembled WGS sequence"/>
</dbReference>
<accession>A0A227KRZ8</accession>
<name>A0A227KRZ8_9BURK</name>
<proteinExistence type="predicted"/>
<dbReference type="InterPro" id="IPR001279">
    <property type="entry name" value="Metallo-B-lactamas"/>
</dbReference>
<evidence type="ECO:0000259" key="1">
    <source>
        <dbReference type="Pfam" id="PF00753"/>
    </source>
</evidence>
<dbReference type="SUPFAM" id="SSF56281">
    <property type="entry name" value="Metallo-hydrolase/oxidoreductase"/>
    <property type="match status" value="1"/>
</dbReference>
<dbReference type="GeneID" id="78363480"/>
<dbReference type="Pfam" id="PF00753">
    <property type="entry name" value="Lactamase_B"/>
    <property type="match status" value="1"/>
</dbReference>
<dbReference type="RefSeq" id="WP_066591477.1">
    <property type="nucleotide sequence ID" value="NZ_CAJTBZ010000009.1"/>
</dbReference>
<dbReference type="InterPro" id="IPR052926">
    <property type="entry name" value="Metallo-beta-lactamase_dom"/>
</dbReference>
<keyword evidence="2" id="KW-0378">Hydrolase</keyword>